<dbReference type="OrthoDB" id="9806008at2"/>
<dbReference type="SUPFAM" id="SSF69593">
    <property type="entry name" value="Glycerol-3-phosphate (1)-acyltransferase"/>
    <property type="match status" value="1"/>
</dbReference>
<protein>
    <submittedName>
        <fullName evidence="3">Acyltransferase</fullName>
    </submittedName>
</protein>
<dbReference type="InterPro" id="IPR052744">
    <property type="entry name" value="GPAT/DAPAT"/>
</dbReference>
<dbReference type="EMBL" id="CP040749">
    <property type="protein sequence ID" value="QCX39978.1"/>
    <property type="molecule type" value="Genomic_DNA"/>
</dbReference>
<feature type="domain" description="Phospholipid/glycerol acyltransferase" evidence="2">
    <location>
        <begin position="40"/>
        <end position="167"/>
    </location>
</feature>
<evidence type="ECO:0000259" key="2">
    <source>
        <dbReference type="SMART" id="SM00563"/>
    </source>
</evidence>
<feature type="transmembrane region" description="Helical" evidence="1">
    <location>
        <begin position="328"/>
        <end position="345"/>
    </location>
</feature>
<keyword evidence="4" id="KW-1185">Reference proteome</keyword>
<evidence type="ECO:0000313" key="3">
    <source>
        <dbReference type="EMBL" id="QCX39978.1"/>
    </source>
</evidence>
<proteinExistence type="predicted"/>
<gene>
    <name evidence="3" type="ORF">FF125_16585</name>
</gene>
<dbReference type="Pfam" id="PF01553">
    <property type="entry name" value="Acyltransferase"/>
    <property type="match status" value="1"/>
</dbReference>
<keyword evidence="1" id="KW-1133">Transmembrane helix</keyword>
<organism evidence="3 4">
    <name type="scientific">Aureibaculum algae</name>
    <dbReference type="NCBI Taxonomy" id="2584122"/>
    <lineage>
        <taxon>Bacteria</taxon>
        <taxon>Pseudomonadati</taxon>
        <taxon>Bacteroidota</taxon>
        <taxon>Flavobacteriia</taxon>
        <taxon>Flavobacteriales</taxon>
        <taxon>Flavobacteriaceae</taxon>
        <taxon>Aureibaculum</taxon>
    </lineage>
</organism>
<dbReference type="Proteomes" id="UP000306229">
    <property type="component" value="Chromosome"/>
</dbReference>
<keyword evidence="1" id="KW-0472">Membrane</keyword>
<reference evidence="3 4" key="1">
    <citation type="submission" date="2019-05" db="EMBL/GenBank/DDBJ databases">
        <title>Algicella ahnfeltiae gen. nov., sp. nov., a novel marine bacterium of the family Flavobacteriaceae isolated from a red alga.</title>
        <authorList>
            <person name="Nedashkovskaya O.I."/>
            <person name="Kukhlevskiy A.D."/>
            <person name="Kim S.-G."/>
            <person name="Zhukova N.V."/>
            <person name="Mikhailov V.V."/>
        </authorList>
    </citation>
    <scope>NUCLEOTIDE SEQUENCE [LARGE SCALE GENOMIC DNA]</scope>
    <source>
        <strain evidence="3 4">10Alg115</strain>
    </source>
</reference>
<dbReference type="GO" id="GO:0008654">
    <property type="term" value="P:phospholipid biosynthetic process"/>
    <property type="evidence" value="ECO:0007669"/>
    <property type="project" value="TreeGrafter"/>
</dbReference>
<dbReference type="SMART" id="SM00563">
    <property type="entry name" value="PlsC"/>
    <property type="match status" value="1"/>
</dbReference>
<name>A0A5B7TUS1_9FLAO</name>
<dbReference type="CDD" id="cd07992">
    <property type="entry name" value="LPLAT_AAK14816-like"/>
    <property type="match status" value="1"/>
</dbReference>
<keyword evidence="3" id="KW-0808">Transferase</keyword>
<dbReference type="GO" id="GO:0004366">
    <property type="term" value="F:glycerol-3-phosphate O-acyltransferase activity"/>
    <property type="evidence" value="ECO:0007669"/>
    <property type="project" value="TreeGrafter"/>
</dbReference>
<dbReference type="KEGG" id="fbe:FF125_16585"/>
<evidence type="ECO:0000256" key="1">
    <source>
        <dbReference type="SAM" id="Phobius"/>
    </source>
</evidence>
<dbReference type="PANTHER" id="PTHR31605">
    <property type="entry name" value="GLYCEROL-3-PHOSPHATE O-ACYLTRANSFERASE 1"/>
    <property type="match status" value="1"/>
</dbReference>
<keyword evidence="1" id="KW-0812">Transmembrane</keyword>
<dbReference type="GO" id="GO:0016287">
    <property type="term" value="F:glycerone-phosphate O-acyltransferase activity"/>
    <property type="evidence" value="ECO:0007669"/>
    <property type="project" value="TreeGrafter"/>
</dbReference>
<dbReference type="PANTHER" id="PTHR31605:SF0">
    <property type="entry name" value="GLYCEROL-3-PHOSPHATE O-ACYLTRANSFERASE 1"/>
    <property type="match status" value="1"/>
</dbReference>
<sequence length="348" mass="39934">MILKRIWYQLVKVSISTGLFFYYKKIVVKGKSNIPRKGAVLMVSNHKNALIDPLLIATTSPRDIHFLTRASAFKIGLVKWILSTVNMLPIYRLRDGKQALAKNEAIFNYCFDLFNKRRSLLIFPEGTHDIRRWVRPLSKGFTRIAFGVFEKHPDVQLFIIPVGLNYTKADKFGESVSIYYGKPVLANDFYDKSDFNSSAQKLKDVVSEKMKELTTHIEIENYDETLKKLGDVNFLQPELINNQILHSDFKKQSTKENLDDKHPSILWKVLKGIVTLNSFIPMLIYKAIEPKIQEPEFVSSTKFALGITAFPIFYSLQTLLVHHFFGNQVAVLYLGISILLVLLLAKTK</sequence>
<dbReference type="InterPro" id="IPR002123">
    <property type="entry name" value="Plipid/glycerol_acylTrfase"/>
</dbReference>
<accession>A0A5B7TUS1</accession>
<keyword evidence="3" id="KW-0012">Acyltransferase</keyword>
<dbReference type="AlphaFoldDB" id="A0A5B7TUS1"/>
<evidence type="ECO:0000313" key="4">
    <source>
        <dbReference type="Proteomes" id="UP000306229"/>
    </source>
</evidence>